<dbReference type="Gene3D" id="2.30.30.140">
    <property type="match status" value="1"/>
</dbReference>
<feature type="domain" description="Agenet" evidence="1">
    <location>
        <begin position="72"/>
        <end position="127"/>
    </location>
</feature>
<organism evidence="2 3">
    <name type="scientific">Kingdonia uniflora</name>
    <dbReference type="NCBI Taxonomy" id="39325"/>
    <lineage>
        <taxon>Eukaryota</taxon>
        <taxon>Viridiplantae</taxon>
        <taxon>Streptophyta</taxon>
        <taxon>Embryophyta</taxon>
        <taxon>Tracheophyta</taxon>
        <taxon>Spermatophyta</taxon>
        <taxon>Magnoliopsida</taxon>
        <taxon>Ranunculales</taxon>
        <taxon>Circaeasteraceae</taxon>
        <taxon>Kingdonia</taxon>
    </lineage>
</organism>
<keyword evidence="3" id="KW-1185">Reference proteome</keyword>
<comment type="caution">
    <text evidence="2">The sequence shown here is derived from an EMBL/GenBank/DDBJ whole genome shotgun (WGS) entry which is preliminary data.</text>
</comment>
<dbReference type="EMBL" id="JACGCM010002686">
    <property type="protein sequence ID" value="KAF6136550.1"/>
    <property type="molecule type" value="Genomic_DNA"/>
</dbReference>
<evidence type="ECO:0000259" key="1">
    <source>
        <dbReference type="SMART" id="SM00743"/>
    </source>
</evidence>
<dbReference type="CDD" id="cd20405">
    <property type="entry name" value="Tudor_Agenet_AtDUF_rpt1_3"/>
    <property type="match status" value="1"/>
</dbReference>
<sequence>MKFQEGDRVEVQSKEDGFLGSYYEATVVTAVGKHKYLVKYKTLLTEDETESLQEIVDASEVRPTPPEIKSFGAFGLLDVVDAFDNDGWWVGKTTGKGLYKYVVYFDKWKIKIGYPPSELRVHQDWVDGKWVRARKEWSTGRVVGVLDGLW</sequence>
<dbReference type="InterPro" id="IPR014002">
    <property type="entry name" value="Agenet_dom_plant"/>
</dbReference>
<dbReference type="Proteomes" id="UP000541444">
    <property type="component" value="Unassembled WGS sequence"/>
</dbReference>
<accession>A0A7J7L1N7</accession>
<dbReference type="InterPro" id="IPR008395">
    <property type="entry name" value="Agenet-like_dom"/>
</dbReference>
<feature type="domain" description="Agenet" evidence="1">
    <location>
        <begin position="1"/>
        <end position="69"/>
    </location>
</feature>
<protein>
    <recommendedName>
        <fullName evidence="1">Agenet domain-containing protein</fullName>
    </recommendedName>
</protein>
<evidence type="ECO:0000313" key="3">
    <source>
        <dbReference type="Proteomes" id="UP000541444"/>
    </source>
</evidence>
<gene>
    <name evidence="2" type="ORF">GIB67_016006</name>
</gene>
<dbReference type="OrthoDB" id="938602at2759"/>
<proteinExistence type="predicted"/>
<reference evidence="2 3" key="1">
    <citation type="journal article" date="2020" name="IScience">
        <title>Genome Sequencing of the Endangered Kingdonia uniflora (Circaeasteraceae, Ranunculales) Reveals Potential Mechanisms of Evolutionary Specialization.</title>
        <authorList>
            <person name="Sun Y."/>
            <person name="Deng T."/>
            <person name="Zhang A."/>
            <person name="Moore M.J."/>
            <person name="Landis J.B."/>
            <person name="Lin N."/>
            <person name="Zhang H."/>
            <person name="Zhang X."/>
            <person name="Huang J."/>
            <person name="Zhang X."/>
            <person name="Sun H."/>
            <person name="Wang H."/>
        </authorList>
    </citation>
    <scope>NUCLEOTIDE SEQUENCE [LARGE SCALE GENOMIC DNA]</scope>
    <source>
        <strain evidence="2">TB1705</strain>
        <tissue evidence="2">Leaf</tissue>
    </source>
</reference>
<name>A0A7J7L1N7_9MAGN</name>
<evidence type="ECO:0000313" key="2">
    <source>
        <dbReference type="EMBL" id="KAF6136550.1"/>
    </source>
</evidence>
<dbReference type="AlphaFoldDB" id="A0A7J7L1N7"/>
<dbReference type="SMART" id="SM00743">
    <property type="entry name" value="Agenet"/>
    <property type="match status" value="2"/>
</dbReference>
<dbReference type="PANTHER" id="PTHR31917:SF148">
    <property type="entry name" value="DUF724 DOMAIN-CONTAINING PROTEIN 2"/>
    <property type="match status" value="1"/>
</dbReference>
<dbReference type="Pfam" id="PF05641">
    <property type="entry name" value="Agenet"/>
    <property type="match status" value="1"/>
</dbReference>
<dbReference type="PANTHER" id="PTHR31917">
    <property type="entry name" value="AGENET DOMAIN-CONTAINING PROTEIN-RELATED"/>
    <property type="match status" value="1"/>
</dbReference>